<accession>A0A063Y4F8</accession>
<evidence type="ECO:0000256" key="4">
    <source>
        <dbReference type="SAM" id="Coils"/>
    </source>
</evidence>
<keyword evidence="4" id="KW-0175">Coiled coil</keyword>
<dbReference type="Proteomes" id="UP000027318">
    <property type="component" value="Unassembled WGS sequence"/>
</dbReference>
<dbReference type="PANTHER" id="PTHR43065">
    <property type="entry name" value="SENSOR HISTIDINE KINASE"/>
    <property type="match status" value="1"/>
</dbReference>
<sequence>MNTVYKQILNQLNVGILVLDEQCTLLYANNFIRDNHKHEPRTGVSLFSQFPEIPEDWFRKRVESVVMFHNTSFTSWQYRPHLLNLMETRPITGTHELMYQSCSLAYLGHFDQRHLIGLIVQDTTQTALSQMKLASTLKKLNAEHRQLQKLNQQLEEAQSQLVQSEKMAAVGQLAAGVAHEINNPVCFIKSNLECLQDYTRKLIELSQSVEGLIKHIDDEALKTQFNQYKASLDIGYIQDELPEILAETLDGTQRIQDITTSLRDFSRLDSAEWQQADIHQGLESTLKIVNHELKYSVDEIVRDYGELPSVLCLPAQLNQVFLNLLVNASQAIDKHGRIVIQTRHETGSESITIRITDNGKGIPAEIQAKIFDPFFTTKDVGQGTGLGLSISYGIIQAHQGNIQVTSAPGEGTSFLIKLPVTPKRTEHTVCV</sequence>
<dbReference type="InterPro" id="IPR004358">
    <property type="entry name" value="Sig_transdc_His_kin-like_C"/>
</dbReference>
<evidence type="ECO:0000256" key="1">
    <source>
        <dbReference type="ARBA" id="ARBA00000085"/>
    </source>
</evidence>
<evidence type="ECO:0000313" key="7">
    <source>
        <dbReference type="Proteomes" id="UP000027318"/>
    </source>
</evidence>
<dbReference type="Gene3D" id="3.30.450.20">
    <property type="entry name" value="PAS domain"/>
    <property type="match status" value="1"/>
</dbReference>
<evidence type="ECO:0000313" key="6">
    <source>
        <dbReference type="EMBL" id="KDE41223.1"/>
    </source>
</evidence>
<dbReference type="STRING" id="267850.ADINL_0296"/>
<dbReference type="Pfam" id="PF02518">
    <property type="entry name" value="HATPase_c"/>
    <property type="match status" value="1"/>
</dbReference>
<dbReference type="PANTHER" id="PTHR43065:SF50">
    <property type="entry name" value="HISTIDINE KINASE"/>
    <property type="match status" value="1"/>
</dbReference>
<dbReference type="OrthoDB" id="1931120at2"/>
<proteinExistence type="predicted"/>
<keyword evidence="7" id="KW-1185">Reference proteome</keyword>
<dbReference type="AlphaFoldDB" id="A0A063Y4F8"/>
<dbReference type="InterPro" id="IPR036890">
    <property type="entry name" value="HATPase_C_sf"/>
</dbReference>
<gene>
    <name evidence="6" type="ORF">ADINL_0296</name>
</gene>
<dbReference type="PRINTS" id="PR00344">
    <property type="entry name" value="BCTRLSENSOR"/>
</dbReference>
<dbReference type="InterPro" id="IPR005467">
    <property type="entry name" value="His_kinase_dom"/>
</dbReference>
<dbReference type="SMART" id="SM00388">
    <property type="entry name" value="HisKA"/>
    <property type="match status" value="1"/>
</dbReference>
<keyword evidence="3" id="KW-0597">Phosphoprotein</keyword>
<organism evidence="6 7">
    <name type="scientific">Nitrincola lacisaponensis</name>
    <dbReference type="NCBI Taxonomy" id="267850"/>
    <lineage>
        <taxon>Bacteria</taxon>
        <taxon>Pseudomonadati</taxon>
        <taxon>Pseudomonadota</taxon>
        <taxon>Gammaproteobacteria</taxon>
        <taxon>Oceanospirillales</taxon>
        <taxon>Oceanospirillaceae</taxon>
        <taxon>Nitrincola</taxon>
    </lineage>
</organism>
<dbReference type="InterPro" id="IPR003594">
    <property type="entry name" value="HATPase_dom"/>
</dbReference>
<dbReference type="GO" id="GO:0000155">
    <property type="term" value="F:phosphorelay sensor kinase activity"/>
    <property type="evidence" value="ECO:0007669"/>
    <property type="project" value="InterPro"/>
</dbReference>
<keyword evidence="6" id="KW-0808">Transferase</keyword>
<dbReference type="EC" id="2.7.13.3" evidence="2"/>
<evidence type="ECO:0000256" key="2">
    <source>
        <dbReference type="ARBA" id="ARBA00012438"/>
    </source>
</evidence>
<dbReference type="PATRIC" id="fig|267850.7.peg.292"/>
<feature type="domain" description="Histidine kinase" evidence="5">
    <location>
        <begin position="176"/>
        <end position="422"/>
    </location>
</feature>
<dbReference type="SUPFAM" id="SSF55874">
    <property type="entry name" value="ATPase domain of HSP90 chaperone/DNA topoisomerase II/histidine kinase"/>
    <property type="match status" value="1"/>
</dbReference>
<dbReference type="EMBL" id="JMSZ01000007">
    <property type="protein sequence ID" value="KDE41223.1"/>
    <property type="molecule type" value="Genomic_DNA"/>
</dbReference>
<dbReference type="InterPro" id="IPR003661">
    <property type="entry name" value="HisK_dim/P_dom"/>
</dbReference>
<dbReference type="Gene3D" id="3.30.565.10">
    <property type="entry name" value="Histidine kinase-like ATPase, C-terminal domain"/>
    <property type="match status" value="1"/>
</dbReference>
<name>A0A063Y4F8_9GAMM</name>
<keyword evidence="6" id="KW-0418">Kinase</keyword>
<evidence type="ECO:0000256" key="3">
    <source>
        <dbReference type="ARBA" id="ARBA00022553"/>
    </source>
</evidence>
<feature type="coiled-coil region" evidence="4">
    <location>
        <begin position="130"/>
        <end position="167"/>
    </location>
</feature>
<dbReference type="SMART" id="SM00387">
    <property type="entry name" value="HATPase_c"/>
    <property type="match status" value="1"/>
</dbReference>
<comment type="caution">
    <text evidence="6">The sequence shown here is derived from an EMBL/GenBank/DDBJ whole genome shotgun (WGS) entry which is preliminary data.</text>
</comment>
<comment type="catalytic activity">
    <reaction evidence="1">
        <text>ATP + protein L-histidine = ADP + protein N-phospho-L-histidine.</text>
        <dbReference type="EC" id="2.7.13.3"/>
    </reaction>
</comment>
<dbReference type="RefSeq" id="WP_036543018.1">
    <property type="nucleotide sequence ID" value="NZ_JMSZ01000007.1"/>
</dbReference>
<reference evidence="6 7" key="1">
    <citation type="journal article" date="2005" name="Int. J. Syst. Evol. Microbiol.">
        <title>Nitrincola lacisaponensis gen. nov., sp. nov., a novel alkaliphilic bacterium isolated from an alkaline, saline lake.</title>
        <authorList>
            <person name="Dimitriu P.A."/>
            <person name="Shukla S.K."/>
            <person name="Conradt J."/>
            <person name="Marquez M.C."/>
            <person name="Ventosa A."/>
            <person name="Maglia A."/>
            <person name="Peyton B.M."/>
            <person name="Pinkart H.C."/>
            <person name="Mormile M.R."/>
        </authorList>
    </citation>
    <scope>NUCLEOTIDE SEQUENCE [LARGE SCALE GENOMIC DNA]</scope>
    <source>
        <strain evidence="6 7">4CA</strain>
    </source>
</reference>
<evidence type="ECO:0000259" key="5">
    <source>
        <dbReference type="PROSITE" id="PS50109"/>
    </source>
</evidence>
<dbReference type="InterPro" id="IPR036097">
    <property type="entry name" value="HisK_dim/P_sf"/>
</dbReference>
<dbReference type="SUPFAM" id="SSF47384">
    <property type="entry name" value="Homodimeric domain of signal transducing histidine kinase"/>
    <property type="match status" value="1"/>
</dbReference>
<dbReference type="PROSITE" id="PS50109">
    <property type="entry name" value="HIS_KIN"/>
    <property type="match status" value="1"/>
</dbReference>
<protein>
    <recommendedName>
        <fullName evidence="2">histidine kinase</fullName>
        <ecNumber evidence="2">2.7.13.3</ecNumber>
    </recommendedName>
</protein>
<dbReference type="Gene3D" id="1.10.287.130">
    <property type="match status" value="1"/>
</dbReference>
<dbReference type="CDD" id="cd00082">
    <property type="entry name" value="HisKA"/>
    <property type="match status" value="1"/>
</dbReference>